<sequence length="56" mass="6270">MAAPLSPPRSFLCGLFSQALQWKGAAQVLRDVYVGKDPVFRHVAEHNAVCPHFLHR</sequence>
<proteinExistence type="predicted"/>
<dbReference type="AlphaFoldDB" id="A6KJC4"/>
<dbReference type="Proteomes" id="UP000234681">
    <property type="component" value="Chromosome 14"/>
</dbReference>
<evidence type="ECO:0000313" key="1">
    <source>
        <dbReference type="EMBL" id="EDL76075.1"/>
    </source>
</evidence>
<evidence type="ECO:0000313" key="2">
    <source>
        <dbReference type="Proteomes" id="UP000234681"/>
    </source>
</evidence>
<dbReference type="EMBL" id="CH474055">
    <property type="protein sequence ID" value="EDL76075.1"/>
    <property type="molecule type" value="Genomic_DNA"/>
</dbReference>
<organism evidence="1 2">
    <name type="scientific">Rattus norvegicus</name>
    <name type="common">Rat</name>
    <dbReference type="NCBI Taxonomy" id="10116"/>
    <lineage>
        <taxon>Eukaryota</taxon>
        <taxon>Metazoa</taxon>
        <taxon>Chordata</taxon>
        <taxon>Craniata</taxon>
        <taxon>Vertebrata</taxon>
        <taxon>Euteleostomi</taxon>
        <taxon>Mammalia</taxon>
        <taxon>Eutheria</taxon>
        <taxon>Euarchontoglires</taxon>
        <taxon>Glires</taxon>
        <taxon>Rodentia</taxon>
        <taxon>Myomorpha</taxon>
        <taxon>Muroidea</taxon>
        <taxon>Muridae</taxon>
        <taxon>Murinae</taxon>
        <taxon>Rattus</taxon>
    </lineage>
</organism>
<gene>
    <name evidence="1" type="ORF">rCG_24452</name>
</gene>
<reference evidence="2" key="1">
    <citation type="submission" date="2005-09" db="EMBL/GenBank/DDBJ databases">
        <authorList>
            <person name="Mural R.J."/>
            <person name="Li P.W."/>
            <person name="Adams M.D."/>
            <person name="Amanatides P.G."/>
            <person name="Baden-Tillson H."/>
            <person name="Barnstead M."/>
            <person name="Chin S.H."/>
            <person name="Dew I."/>
            <person name="Evans C.A."/>
            <person name="Ferriera S."/>
            <person name="Flanigan M."/>
            <person name="Fosler C."/>
            <person name="Glodek A."/>
            <person name="Gu Z."/>
            <person name="Holt R.A."/>
            <person name="Jennings D."/>
            <person name="Kraft C.L."/>
            <person name="Lu F."/>
            <person name="Nguyen T."/>
            <person name="Nusskern D.R."/>
            <person name="Pfannkoch C.M."/>
            <person name="Sitter C."/>
            <person name="Sutton G.G."/>
            <person name="Venter J.C."/>
            <person name="Wang Z."/>
            <person name="Woodage T."/>
            <person name="Zheng X.H."/>
            <person name="Zhong F."/>
        </authorList>
    </citation>
    <scope>NUCLEOTIDE SEQUENCE [LARGE SCALE GENOMIC DNA]</scope>
    <source>
        <strain>BN</strain>
        <strain evidence="2">Sprague-Dawley</strain>
    </source>
</reference>
<accession>A6KJC4</accession>
<protein>
    <submittedName>
        <fullName evidence="1">RCG24452</fullName>
    </submittedName>
</protein>
<name>A6KJC4_RAT</name>